<dbReference type="Proteomes" id="UP000053647">
    <property type="component" value="Unassembled WGS sequence"/>
</dbReference>
<protein>
    <submittedName>
        <fullName evidence="1">Uncharacterized protein</fullName>
    </submittedName>
</protein>
<proteinExistence type="predicted"/>
<gene>
    <name evidence="1" type="ORF">PAXINDRAFT_16889</name>
</gene>
<accession>A0A0C9TQT2</accession>
<name>A0A0C9TQT2_PAXIN</name>
<dbReference type="HOGENOM" id="CLU_1759395_0_0_1"/>
<evidence type="ECO:0000313" key="1">
    <source>
        <dbReference type="EMBL" id="KIJ10097.1"/>
    </source>
</evidence>
<dbReference type="AlphaFoldDB" id="A0A0C9TQT2"/>
<evidence type="ECO:0000313" key="2">
    <source>
        <dbReference type="Proteomes" id="UP000053647"/>
    </source>
</evidence>
<reference evidence="2" key="2">
    <citation type="submission" date="2015-01" db="EMBL/GenBank/DDBJ databases">
        <title>Evolutionary Origins and Diversification of the Mycorrhizal Mutualists.</title>
        <authorList>
            <consortium name="DOE Joint Genome Institute"/>
            <consortium name="Mycorrhizal Genomics Consortium"/>
            <person name="Kohler A."/>
            <person name="Kuo A."/>
            <person name="Nagy L.G."/>
            <person name="Floudas D."/>
            <person name="Copeland A."/>
            <person name="Barry K.W."/>
            <person name="Cichocki N."/>
            <person name="Veneault-Fourrey C."/>
            <person name="LaButti K."/>
            <person name="Lindquist E.A."/>
            <person name="Lipzen A."/>
            <person name="Lundell T."/>
            <person name="Morin E."/>
            <person name="Murat C."/>
            <person name="Riley R."/>
            <person name="Ohm R."/>
            <person name="Sun H."/>
            <person name="Tunlid A."/>
            <person name="Henrissat B."/>
            <person name="Grigoriev I.V."/>
            <person name="Hibbett D.S."/>
            <person name="Martin F."/>
        </authorList>
    </citation>
    <scope>NUCLEOTIDE SEQUENCE [LARGE SCALE GENOMIC DNA]</scope>
    <source>
        <strain evidence="2">ATCC 200175</strain>
    </source>
</reference>
<keyword evidence="2" id="KW-1185">Reference proteome</keyword>
<sequence>MGMVDMYVLAVFVNCLPAPSIPRLHSPLAPLVIFACMTCLDMQYMAVSTSLAGGCRRWVWWLRGVEVVWDANLSPSPVVHGAFALSRCCGCLFVIFPLRPSTFLTFSTPSFDSSLALRFLLVLTARVARKIPFLTPKRKSPGAHPDKS</sequence>
<organism evidence="1 2">
    <name type="scientific">Paxillus involutus ATCC 200175</name>
    <dbReference type="NCBI Taxonomy" id="664439"/>
    <lineage>
        <taxon>Eukaryota</taxon>
        <taxon>Fungi</taxon>
        <taxon>Dikarya</taxon>
        <taxon>Basidiomycota</taxon>
        <taxon>Agaricomycotina</taxon>
        <taxon>Agaricomycetes</taxon>
        <taxon>Agaricomycetidae</taxon>
        <taxon>Boletales</taxon>
        <taxon>Paxilineae</taxon>
        <taxon>Paxillaceae</taxon>
        <taxon>Paxillus</taxon>
    </lineage>
</organism>
<reference evidence="1 2" key="1">
    <citation type="submission" date="2014-06" db="EMBL/GenBank/DDBJ databases">
        <authorList>
            <consortium name="DOE Joint Genome Institute"/>
            <person name="Kuo A."/>
            <person name="Kohler A."/>
            <person name="Nagy L.G."/>
            <person name="Floudas D."/>
            <person name="Copeland A."/>
            <person name="Barry K.W."/>
            <person name="Cichocki N."/>
            <person name="Veneault-Fourrey C."/>
            <person name="LaButti K."/>
            <person name="Lindquist E.A."/>
            <person name="Lipzen A."/>
            <person name="Lundell T."/>
            <person name="Morin E."/>
            <person name="Murat C."/>
            <person name="Sun H."/>
            <person name="Tunlid A."/>
            <person name="Henrissat B."/>
            <person name="Grigoriev I.V."/>
            <person name="Hibbett D.S."/>
            <person name="Martin F."/>
            <person name="Nordberg H.P."/>
            <person name="Cantor M.N."/>
            <person name="Hua S.X."/>
        </authorList>
    </citation>
    <scope>NUCLEOTIDE SEQUENCE [LARGE SCALE GENOMIC DNA]</scope>
    <source>
        <strain evidence="1 2">ATCC 200175</strain>
    </source>
</reference>
<dbReference type="EMBL" id="KN819418">
    <property type="protein sequence ID" value="KIJ10097.1"/>
    <property type="molecule type" value="Genomic_DNA"/>
</dbReference>